<evidence type="ECO:0000313" key="1">
    <source>
        <dbReference type="RefSeq" id="XP_016462033.1"/>
    </source>
</evidence>
<dbReference type="PaxDb" id="4097-A0A1S3ZCA6"/>
<dbReference type="PANTHER" id="PTHR11439">
    <property type="entry name" value="GAG-POL-RELATED RETROTRANSPOSON"/>
    <property type="match status" value="1"/>
</dbReference>
<name>A0A1S3ZCA6_TOBAC</name>
<dbReference type="OrthoDB" id="1715131at2759"/>
<dbReference type="KEGG" id="nta:107785280"/>
<dbReference type="AlphaFoldDB" id="A0A1S3ZCA6"/>
<organism evidence="1">
    <name type="scientific">Nicotiana tabacum</name>
    <name type="common">Common tobacco</name>
    <dbReference type="NCBI Taxonomy" id="4097"/>
    <lineage>
        <taxon>Eukaryota</taxon>
        <taxon>Viridiplantae</taxon>
        <taxon>Streptophyta</taxon>
        <taxon>Embryophyta</taxon>
        <taxon>Tracheophyta</taxon>
        <taxon>Spermatophyta</taxon>
        <taxon>Magnoliopsida</taxon>
        <taxon>eudicotyledons</taxon>
        <taxon>Gunneridae</taxon>
        <taxon>Pentapetalae</taxon>
        <taxon>asterids</taxon>
        <taxon>lamiids</taxon>
        <taxon>Solanales</taxon>
        <taxon>Solanaceae</taxon>
        <taxon>Nicotianoideae</taxon>
        <taxon>Nicotianeae</taxon>
        <taxon>Nicotiana</taxon>
    </lineage>
</organism>
<dbReference type="STRING" id="4097.A0A1S3ZCA6"/>
<accession>A0A1S3ZCA6</accession>
<gene>
    <name evidence="1" type="primary">LOC107785280</name>
</gene>
<dbReference type="RefSeq" id="XP_016462033.1">
    <property type="nucleotide sequence ID" value="XM_016606547.1"/>
</dbReference>
<proteinExistence type="predicted"/>
<sequence>MSMMGELTLFLGPQIKQSPNGIFISQTKYTKELIKKFGMENAKSMGTPMSPTTMLEEDKNGKSMDETMYRVMIGSLLYLTANRLYTMFSVCKCARFQSAPKESHLTAVKHIIRYLIGATELGLRYAHSNNFVLKSFSDADFAGDRIDR</sequence>
<dbReference type="PANTHER" id="PTHR11439:SF442">
    <property type="entry name" value="CYSTEINE-RICH RLK (RECEPTOR-LIKE PROTEIN KINASE) 8"/>
    <property type="match status" value="1"/>
</dbReference>
<reference evidence="1" key="1">
    <citation type="submission" date="2025-08" db="UniProtKB">
        <authorList>
            <consortium name="RefSeq"/>
        </authorList>
    </citation>
    <scope>IDENTIFICATION</scope>
</reference>
<protein>
    <submittedName>
        <fullName evidence="1">Uncharacterized mitochondrial protein AtMg00810-like</fullName>
    </submittedName>
</protein>